<dbReference type="Proteomes" id="UP000216454">
    <property type="component" value="Unassembled WGS sequence"/>
</dbReference>
<dbReference type="EMBL" id="MWWQ01000019">
    <property type="protein sequence ID" value="OZG48870.1"/>
    <property type="molecule type" value="Genomic_DNA"/>
</dbReference>
<feature type="compositionally biased region" description="Basic and acidic residues" evidence="1">
    <location>
        <begin position="153"/>
        <end position="162"/>
    </location>
</feature>
<dbReference type="RefSeq" id="WP_094691999.1">
    <property type="nucleotide sequence ID" value="NZ_MWWQ01000019.1"/>
</dbReference>
<reference evidence="2 3" key="1">
    <citation type="journal article" date="2017" name="BMC Genomics">
        <title>Comparative genomic and phylogenomic analyses of the Bifidobacteriaceae family.</title>
        <authorList>
            <person name="Lugli G.A."/>
            <person name="Milani C."/>
            <person name="Turroni F."/>
            <person name="Duranti S."/>
            <person name="Mancabelli L."/>
            <person name="Mangifesta M."/>
            <person name="Ferrario C."/>
            <person name="Modesto M."/>
            <person name="Mattarelli P."/>
            <person name="Jiri K."/>
            <person name="van Sinderen D."/>
            <person name="Ventura M."/>
        </authorList>
    </citation>
    <scope>NUCLEOTIDE SEQUENCE [LARGE SCALE GENOMIC DNA]</scope>
    <source>
        <strain evidence="2 3">DSM 24744</strain>
    </source>
</reference>
<keyword evidence="3" id="KW-1185">Reference proteome</keyword>
<name>A0A261EPU0_9BIFI</name>
<organism evidence="2 3">
    <name type="scientific">Pseudoscardovia suis</name>
    <dbReference type="NCBI Taxonomy" id="987063"/>
    <lineage>
        <taxon>Bacteria</taxon>
        <taxon>Bacillati</taxon>
        <taxon>Actinomycetota</taxon>
        <taxon>Actinomycetes</taxon>
        <taxon>Bifidobacteriales</taxon>
        <taxon>Bifidobacteriaceae</taxon>
        <taxon>Pseudoscardovia</taxon>
    </lineage>
</organism>
<evidence type="ECO:0000256" key="1">
    <source>
        <dbReference type="SAM" id="MobiDB-lite"/>
    </source>
</evidence>
<dbReference type="AlphaFoldDB" id="A0A261EPU0"/>
<protein>
    <submittedName>
        <fullName evidence="2">Uncharacterized protein</fullName>
    </submittedName>
</protein>
<accession>A0A261EPU0</accession>
<comment type="caution">
    <text evidence="2">The sequence shown here is derived from an EMBL/GenBank/DDBJ whole genome shotgun (WGS) entry which is preliminary data.</text>
</comment>
<feature type="compositionally biased region" description="Acidic residues" evidence="1">
    <location>
        <begin position="124"/>
        <end position="136"/>
    </location>
</feature>
<sequence length="162" mass="18442">MAGEDEENRRVDEILARLKAEGYLPLGHRTGNLFMDEWYRQEWSKPAEDVHLDPSDPVQRKFIDVLLEGDYAQLLSLYVDGCMSDRVWSLWNENHPGAEDEFKEQAREYAVWLAAHPEAVADSGSDDEPGESDESGPLDAGRKHRVVLVARPRSHDATHDDE</sequence>
<evidence type="ECO:0000313" key="2">
    <source>
        <dbReference type="EMBL" id="OZG48870.1"/>
    </source>
</evidence>
<proteinExistence type="predicted"/>
<gene>
    <name evidence="2" type="ORF">PSSU_1694</name>
</gene>
<feature type="region of interest" description="Disordered" evidence="1">
    <location>
        <begin position="118"/>
        <end position="162"/>
    </location>
</feature>
<evidence type="ECO:0000313" key="3">
    <source>
        <dbReference type="Proteomes" id="UP000216454"/>
    </source>
</evidence>